<dbReference type="SUPFAM" id="SSF54523">
    <property type="entry name" value="Pili subunits"/>
    <property type="match status" value="1"/>
</dbReference>
<evidence type="ECO:0000256" key="4">
    <source>
        <dbReference type="ARBA" id="ARBA00022481"/>
    </source>
</evidence>
<evidence type="ECO:0000256" key="9">
    <source>
        <dbReference type="ARBA" id="ARBA00025772"/>
    </source>
</evidence>
<evidence type="ECO:0000256" key="5">
    <source>
        <dbReference type="ARBA" id="ARBA00022519"/>
    </source>
</evidence>
<dbReference type="NCBIfam" id="TIGR02532">
    <property type="entry name" value="IV_pilin_GFxxxE"/>
    <property type="match status" value="1"/>
</dbReference>
<keyword evidence="3" id="KW-1003">Cell membrane</keyword>
<dbReference type="InterPro" id="IPR022346">
    <property type="entry name" value="T2SS_GspH"/>
</dbReference>
<dbReference type="PATRIC" id="fig|1217715.3.peg.312"/>
<accession>N8P2P0</accession>
<dbReference type="AlphaFoldDB" id="N8P2P0"/>
<dbReference type="GO" id="GO:0015628">
    <property type="term" value="P:protein secretion by the type II secretion system"/>
    <property type="evidence" value="ECO:0007669"/>
    <property type="project" value="InterPro"/>
</dbReference>
<comment type="caution">
    <text evidence="13">The sequence shown here is derived from an EMBL/GenBank/DDBJ whole genome shotgun (WGS) entry which is preliminary data.</text>
</comment>
<reference evidence="13 14" key="1">
    <citation type="submission" date="2013-02" db="EMBL/GenBank/DDBJ databases">
        <title>The Genome Sequence of Acinetobacter sp. ANC 3994.</title>
        <authorList>
            <consortium name="The Broad Institute Genome Sequencing Platform"/>
            <consortium name="The Broad Institute Genome Sequencing Center for Infectious Disease"/>
            <person name="Cerqueira G."/>
            <person name="Feldgarden M."/>
            <person name="Courvalin P."/>
            <person name="Perichon B."/>
            <person name="Grillot-Courvalin C."/>
            <person name="Clermont D."/>
            <person name="Rocha E."/>
            <person name="Yoon E.-J."/>
            <person name="Nemec A."/>
            <person name="Walker B."/>
            <person name="Young S.K."/>
            <person name="Zeng Q."/>
            <person name="Gargeya S."/>
            <person name="Fitzgerald M."/>
            <person name="Haas B."/>
            <person name="Abouelleil A."/>
            <person name="Alvarado L."/>
            <person name="Arachchi H.M."/>
            <person name="Berlin A.M."/>
            <person name="Chapman S.B."/>
            <person name="Dewar J."/>
            <person name="Goldberg J."/>
            <person name="Griggs A."/>
            <person name="Gujja S."/>
            <person name="Hansen M."/>
            <person name="Howarth C."/>
            <person name="Imamovic A."/>
            <person name="Larimer J."/>
            <person name="McCowan C."/>
            <person name="Murphy C."/>
            <person name="Neiman D."/>
            <person name="Pearson M."/>
            <person name="Priest M."/>
            <person name="Roberts A."/>
            <person name="Saif S."/>
            <person name="Shea T."/>
            <person name="Sisk P."/>
            <person name="Sykes S."/>
            <person name="Wortman J."/>
            <person name="Nusbaum C."/>
            <person name="Birren B."/>
        </authorList>
    </citation>
    <scope>NUCLEOTIDE SEQUENCE [LARGE SCALE GENOMIC DNA]</scope>
    <source>
        <strain evidence="13 14">ANC 3994</strain>
    </source>
</reference>
<evidence type="ECO:0000256" key="11">
    <source>
        <dbReference type="SAM" id="Phobius"/>
    </source>
</evidence>
<comment type="subcellular location">
    <subcellularLocation>
        <location evidence="1">Cell inner membrane</location>
        <topology evidence="1">Single-pass membrane protein</topology>
    </subcellularLocation>
</comment>
<dbReference type="GO" id="GO:0015627">
    <property type="term" value="C:type II protein secretion system complex"/>
    <property type="evidence" value="ECO:0007669"/>
    <property type="project" value="InterPro"/>
</dbReference>
<evidence type="ECO:0000259" key="12">
    <source>
        <dbReference type="Pfam" id="PF12019"/>
    </source>
</evidence>
<dbReference type="InterPro" id="IPR045584">
    <property type="entry name" value="Pilin-like"/>
</dbReference>
<gene>
    <name evidence="13" type="ORF">F994_00333</name>
</gene>
<sequence length="155" mass="16588">MLSGGSMQQTKKNQGFTLIELMVTVAIMAIIAMMAAPSFGDMILSQNLNRSTQELVGQLNNARSKAVLERREVKLQLNSIVADTPTQLNWAPQDKTILKSASPTEITFLLSGGVKNFAAGINGKPFIICNKSGGNKSKNISISLMGTIQVTEGTC</sequence>
<keyword evidence="7 11" id="KW-1133">Transmembrane helix</keyword>
<organism evidence="13 14">
    <name type="scientific">Acinetobacter bohemicus ANC 3994</name>
    <dbReference type="NCBI Taxonomy" id="1217715"/>
    <lineage>
        <taxon>Bacteria</taxon>
        <taxon>Pseudomonadati</taxon>
        <taxon>Pseudomonadota</taxon>
        <taxon>Gammaproteobacteria</taxon>
        <taxon>Moraxellales</taxon>
        <taxon>Moraxellaceae</taxon>
        <taxon>Acinetobacter</taxon>
    </lineage>
</organism>
<name>N8P2P0_9GAMM</name>
<dbReference type="EMBL" id="APOH01000009">
    <property type="protein sequence ID" value="ENU20876.1"/>
    <property type="molecule type" value="Genomic_DNA"/>
</dbReference>
<dbReference type="Pfam" id="PF12019">
    <property type="entry name" value="GspH"/>
    <property type="match status" value="1"/>
</dbReference>
<dbReference type="Gene3D" id="3.30.700.10">
    <property type="entry name" value="Glycoprotein, Type 4 Pilin"/>
    <property type="match status" value="1"/>
</dbReference>
<dbReference type="Pfam" id="PF07963">
    <property type="entry name" value="N_methyl"/>
    <property type="match status" value="1"/>
</dbReference>
<dbReference type="PROSITE" id="PS00409">
    <property type="entry name" value="PROKAR_NTER_METHYL"/>
    <property type="match status" value="1"/>
</dbReference>
<evidence type="ECO:0000256" key="10">
    <source>
        <dbReference type="ARBA" id="ARBA00030775"/>
    </source>
</evidence>
<dbReference type="GO" id="GO:0005886">
    <property type="term" value="C:plasma membrane"/>
    <property type="evidence" value="ECO:0007669"/>
    <property type="project" value="UniProtKB-SubCell"/>
</dbReference>
<dbReference type="InterPro" id="IPR012902">
    <property type="entry name" value="N_methyl_site"/>
</dbReference>
<dbReference type="HOGENOM" id="CLU_084761_2_1_6"/>
<dbReference type="eggNOG" id="COG4970">
    <property type="taxonomic scope" value="Bacteria"/>
</dbReference>
<evidence type="ECO:0000256" key="6">
    <source>
        <dbReference type="ARBA" id="ARBA00022692"/>
    </source>
</evidence>
<evidence type="ECO:0000256" key="7">
    <source>
        <dbReference type="ARBA" id="ARBA00022989"/>
    </source>
</evidence>
<keyword evidence="8 11" id="KW-0472">Membrane</keyword>
<comment type="similarity">
    <text evidence="9">Belongs to the GSP H family.</text>
</comment>
<evidence type="ECO:0000256" key="8">
    <source>
        <dbReference type="ARBA" id="ARBA00023136"/>
    </source>
</evidence>
<evidence type="ECO:0000313" key="14">
    <source>
        <dbReference type="Proteomes" id="UP000013086"/>
    </source>
</evidence>
<proteinExistence type="inferred from homology"/>
<evidence type="ECO:0000256" key="3">
    <source>
        <dbReference type="ARBA" id="ARBA00022475"/>
    </source>
</evidence>
<keyword evidence="6 11" id="KW-0812">Transmembrane</keyword>
<evidence type="ECO:0000313" key="13">
    <source>
        <dbReference type="EMBL" id="ENU20876.1"/>
    </source>
</evidence>
<feature type="transmembrane region" description="Helical" evidence="11">
    <location>
        <begin position="21"/>
        <end position="40"/>
    </location>
</feature>
<keyword evidence="5" id="KW-0997">Cell inner membrane</keyword>
<protein>
    <recommendedName>
        <fullName evidence="2">Type II secretion system protein H</fullName>
    </recommendedName>
    <alternativeName>
        <fullName evidence="10">General secretion pathway protein H</fullName>
    </alternativeName>
</protein>
<keyword evidence="4" id="KW-0488">Methylation</keyword>
<dbReference type="Proteomes" id="UP000013086">
    <property type="component" value="Unassembled WGS sequence"/>
</dbReference>
<evidence type="ECO:0000256" key="2">
    <source>
        <dbReference type="ARBA" id="ARBA00021549"/>
    </source>
</evidence>
<feature type="domain" description="General secretion pathway GspH" evidence="12">
    <location>
        <begin position="52"/>
        <end position="146"/>
    </location>
</feature>
<evidence type="ECO:0000256" key="1">
    <source>
        <dbReference type="ARBA" id="ARBA00004377"/>
    </source>
</evidence>